<organism evidence="2 3">
    <name type="scientific">Nocardia suismassiliense</name>
    <dbReference type="NCBI Taxonomy" id="2077092"/>
    <lineage>
        <taxon>Bacteria</taxon>
        <taxon>Bacillati</taxon>
        <taxon>Actinomycetota</taxon>
        <taxon>Actinomycetes</taxon>
        <taxon>Mycobacteriales</taxon>
        <taxon>Nocardiaceae</taxon>
        <taxon>Nocardia</taxon>
    </lineage>
</organism>
<dbReference type="InterPro" id="IPR010767">
    <property type="entry name" value="Phage_CGC-2007_Cje0229"/>
</dbReference>
<keyword evidence="3" id="KW-1185">Reference proteome</keyword>
<dbReference type="RefSeq" id="WP_387718004.1">
    <property type="nucleotide sequence ID" value="NZ_JBIAPI010000003.1"/>
</dbReference>
<feature type="transmembrane region" description="Helical" evidence="1">
    <location>
        <begin position="152"/>
        <end position="173"/>
    </location>
</feature>
<name>A0ABW6QSZ0_9NOCA</name>
<reference evidence="2 3" key="1">
    <citation type="submission" date="2024-10" db="EMBL/GenBank/DDBJ databases">
        <title>The Natural Products Discovery Center: Release of the First 8490 Sequenced Strains for Exploring Actinobacteria Biosynthetic Diversity.</title>
        <authorList>
            <person name="Kalkreuter E."/>
            <person name="Kautsar S.A."/>
            <person name="Yang D."/>
            <person name="Bader C.D."/>
            <person name="Teijaro C.N."/>
            <person name="Fluegel L."/>
            <person name="Davis C.M."/>
            <person name="Simpson J.R."/>
            <person name="Lauterbach L."/>
            <person name="Steele A.D."/>
            <person name="Gui C."/>
            <person name="Meng S."/>
            <person name="Li G."/>
            <person name="Viehrig K."/>
            <person name="Ye F."/>
            <person name="Su P."/>
            <person name="Kiefer A.F."/>
            <person name="Nichols A."/>
            <person name="Cepeda A.J."/>
            <person name="Yan W."/>
            <person name="Fan B."/>
            <person name="Jiang Y."/>
            <person name="Adhikari A."/>
            <person name="Zheng C.-J."/>
            <person name="Schuster L."/>
            <person name="Cowan T.M."/>
            <person name="Smanski M.J."/>
            <person name="Chevrette M.G."/>
            <person name="De Carvalho L.P.S."/>
            <person name="Shen B."/>
        </authorList>
    </citation>
    <scope>NUCLEOTIDE SEQUENCE [LARGE SCALE GENOMIC DNA]</scope>
    <source>
        <strain evidence="2 3">NPDC003040</strain>
    </source>
</reference>
<accession>A0ABW6QSZ0</accession>
<evidence type="ECO:0000256" key="1">
    <source>
        <dbReference type="SAM" id="Phobius"/>
    </source>
</evidence>
<gene>
    <name evidence="2" type="ORF">ACFYV7_16325</name>
</gene>
<keyword evidence="1" id="KW-0472">Membrane</keyword>
<protein>
    <submittedName>
        <fullName evidence="2">DUF1353 domain-containing protein</fullName>
    </submittedName>
</protein>
<dbReference type="Pfam" id="PF07087">
    <property type="entry name" value="DUF1353"/>
    <property type="match status" value="1"/>
</dbReference>
<proteinExistence type="predicted"/>
<keyword evidence="1" id="KW-1133">Transmembrane helix</keyword>
<feature type="transmembrane region" description="Helical" evidence="1">
    <location>
        <begin position="127"/>
        <end position="146"/>
    </location>
</feature>
<evidence type="ECO:0000313" key="3">
    <source>
        <dbReference type="Proteomes" id="UP001601948"/>
    </source>
</evidence>
<comment type="caution">
    <text evidence="2">The sequence shown here is derived from an EMBL/GenBank/DDBJ whole genome shotgun (WGS) entry which is preliminary data.</text>
</comment>
<dbReference type="EMBL" id="JBIAPI010000003">
    <property type="protein sequence ID" value="MFF3224361.1"/>
    <property type="molecule type" value="Genomic_DNA"/>
</dbReference>
<sequence>MRCAFREERVVAFVGSGLVVEEIDAKFWRVVEPLVYQGDSQEFVIPAGFRTDFASVPRALVWLVPRYGAYTRAAILHDYLRDTHQVSIADADGIFRRCLRELGVSVPRYWMMWAGVRLASRLRGASFGAVVTWVLIAVPSVLFLAIPVTVVQVFLVLFWFVELIFWGLARVFARTATPPPQPQMKTA</sequence>
<keyword evidence="1" id="KW-0812">Transmembrane</keyword>
<dbReference type="Proteomes" id="UP001601948">
    <property type="component" value="Unassembled WGS sequence"/>
</dbReference>
<evidence type="ECO:0000313" key="2">
    <source>
        <dbReference type="EMBL" id="MFF3224361.1"/>
    </source>
</evidence>